<feature type="compositionally biased region" description="Basic residues" evidence="1">
    <location>
        <begin position="271"/>
        <end position="282"/>
    </location>
</feature>
<feature type="region of interest" description="Disordered" evidence="1">
    <location>
        <begin position="217"/>
        <end position="358"/>
    </location>
</feature>
<dbReference type="STRING" id="307972.A0A2G8LQF0"/>
<dbReference type="OrthoDB" id="3176171at2759"/>
<feature type="domain" description="Kinesin-like protein KIF6/9 C-terminal" evidence="2">
    <location>
        <begin position="130"/>
        <end position="212"/>
    </location>
</feature>
<protein>
    <submittedName>
        <fullName evidence="3">Putative kinesin-like protein KIF6</fullName>
    </submittedName>
</protein>
<proteinExistence type="predicted"/>
<dbReference type="EMBL" id="MRZV01000011">
    <property type="protein sequence ID" value="PIK62465.1"/>
    <property type="molecule type" value="Genomic_DNA"/>
</dbReference>
<feature type="domain" description="Kinesin-like protein KIF6/9 C-terminal" evidence="2">
    <location>
        <begin position="4"/>
        <end position="52"/>
    </location>
</feature>
<dbReference type="Pfam" id="PF23735">
    <property type="entry name" value="KIF9"/>
    <property type="match status" value="2"/>
</dbReference>
<gene>
    <name evidence="3" type="ORF">BSL78_00562</name>
</gene>
<accession>A0A2G8LQF0</accession>
<evidence type="ECO:0000313" key="4">
    <source>
        <dbReference type="Proteomes" id="UP000230750"/>
    </source>
</evidence>
<sequence>MSVGRQEAFEIFKRDYEQNVTIEEQKVDLKQRYAEAKGLGKEVNESRQRISTIFFVNSFLFPKQRIRAVSALKVLCYVYKSLVCLITGSNPEITASNPEITASNPKITGSNPEITASNPVLANEFFYCKDKLKSHIQHHRMQRAMKGDEDGEPDEEEESMQQQMEEEKERYKEIFTDLRNMKTEIEHHQHLLEKSRLQMQKDFEIWWAEQSAMLQPDTNRTIPSRPPSHPGKAWKTPPVSPEKHLLESSRTTNEYSQRTHEYVDQESARSSKPRQHRAHSARTRNALVDALNSNIGEDHSRPPKVPPLGLSALNHSQRDESYRKPDGDPSHSSNIEKTRSFPKSDNHSSIPLTGDKRADADIMAFIKARQNLLQRKDSVPR</sequence>
<feature type="region of interest" description="Disordered" evidence="1">
    <location>
        <begin position="144"/>
        <end position="169"/>
    </location>
</feature>
<organism evidence="3 4">
    <name type="scientific">Stichopus japonicus</name>
    <name type="common">Sea cucumber</name>
    <dbReference type="NCBI Taxonomy" id="307972"/>
    <lineage>
        <taxon>Eukaryota</taxon>
        <taxon>Metazoa</taxon>
        <taxon>Echinodermata</taxon>
        <taxon>Eleutherozoa</taxon>
        <taxon>Echinozoa</taxon>
        <taxon>Holothuroidea</taxon>
        <taxon>Aspidochirotacea</taxon>
        <taxon>Aspidochirotida</taxon>
        <taxon>Stichopodidae</taxon>
        <taxon>Apostichopus</taxon>
    </lineage>
</organism>
<evidence type="ECO:0000313" key="3">
    <source>
        <dbReference type="EMBL" id="PIK62465.1"/>
    </source>
</evidence>
<dbReference type="InterPro" id="IPR056524">
    <property type="entry name" value="KIF6/9_C"/>
</dbReference>
<dbReference type="Proteomes" id="UP000230750">
    <property type="component" value="Unassembled WGS sequence"/>
</dbReference>
<comment type="caution">
    <text evidence="3">The sequence shown here is derived from an EMBL/GenBank/DDBJ whole genome shotgun (WGS) entry which is preliminary data.</text>
</comment>
<feature type="compositionally biased region" description="Acidic residues" evidence="1">
    <location>
        <begin position="149"/>
        <end position="159"/>
    </location>
</feature>
<keyword evidence="4" id="KW-1185">Reference proteome</keyword>
<feature type="compositionally biased region" description="Basic and acidic residues" evidence="1">
    <location>
        <begin position="257"/>
        <end position="269"/>
    </location>
</feature>
<evidence type="ECO:0000259" key="2">
    <source>
        <dbReference type="Pfam" id="PF23735"/>
    </source>
</evidence>
<feature type="compositionally biased region" description="Basic and acidic residues" evidence="1">
    <location>
        <begin position="316"/>
        <end position="346"/>
    </location>
</feature>
<reference evidence="3 4" key="1">
    <citation type="journal article" date="2017" name="PLoS Biol.">
        <title>The sea cucumber genome provides insights into morphological evolution and visceral regeneration.</title>
        <authorList>
            <person name="Zhang X."/>
            <person name="Sun L."/>
            <person name="Yuan J."/>
            <person name="Sun Y."/>
            <person name="Gao Y."/>
            <person name="Zhang L."/>
            <person name="Li S."/>
            <person name="Dai H."/>
            <person name="Hamel J.F."/>
            <person name="Liu C."/>
            <person name="Yu Y."/>
            <person name="Liu S."/>
            <person name="Lin W."/>
            <person name="Guo K."/>
            <person name="Jin S."/>
            <person name="Xu P."/>
            <person name="Storey K.B."/>
            <person name="Huan P."/>
            <person name="Zhang T."/>
            <person name="Zhou Y."/>
            <person name="Zhang J."/>
            <person name="Lin C."/>
            <person name="Li X."/>
            <person name="Xing L."/>
            <person name="Huo D."/>
            <person name="Sun M."/>
            <person name="Wang L."/>
            <person name="Mercier A."/>
            <person name="Li F."/>
            <person name="Yang H."/>
            <person name="Xiang J."/>
        </authorList>
    </citation>
    <scope>NUCLEOTIDE SEQUENCE [LARGE SCALE GENOMIC DNA]</scope>
    <source>
        <strain evidence="3">Shaxun</strain>
        <tissue evidence="3">Muscle</tissue>
    </source>
</reference>
<name>A0A2G8LQF0_STIJA</name>
<dbReference type="AlphaFoldDB" id="A0A2G8LQF0"/>
<evidence type="ECO:0000256" key="1">
    <source>
        <dbReference type="SAM" id="MobiDB-lite"/>
    </source>
</evidence>